<protein>
    <recommendedName>
        <fullName evidence="10">P4-ATPase flippase complex beta subunit TMEM30A</fullName>
    </recommendedName>
</protein>
<reference evidence="8" key="2">
    <citation type="submission" date="2023-05" db="EMBL/GenBank/DDBJ databases">
        <authorList>
            <person name="Fouks B."/>
        </authorList>
    </citation>
    <scope>NUCLEOTIDE SEQUENCE</scope>
    <source>
        <strain evidence="8">Stay&amp;Tobe</strain>
        <tissue evidence="8">Testes</tissue>
    </source>
</reference>
<evidence type="ECO:0000256" key="2">
    <source>
        <dbReference type="ARBA" id="ARBA00009457"/>
    </source>
</evidence>
<organism evidence="8 9">
    <name type="scientific">Diploptera punctata</name>
    <name type="common">Pacific beetle cockroach</name>
    <dbReference type="NCBI Taxonomy" id="6984"/>
    <lineage>
        <taxon>Eukaryota</taxon>
        <taxon>Metazoa</taxon>
        <taxon>Ecdysozoa</taxon>
        <taxon>Arthropoda</taxon>
        <taxon>Hexapoda</taxon>
        <taxon>Insecta</taxon>
        <taxon>Pterygota</taxon>
        <taxon>Neoptera</taxon>
        <taxon>Polyneoptera</taxon>
        <taxon>Dictyoptera</taxon>
        <taxon>Blattodea</taxon>
        <taxon>Blaberoidea</taxon>
        <taxon>Blaberidae</taxon>
        <taxon>Diplopterinae</taxon>
        <taxon>Diploptera</taxon>
    </lineage>
</organism>
<feature type="transmembrane region" description="Helical" evidence="7">
    <location>
        <begin position="314"/>
        <end position="336"/>
    </location>
</feature>
<proteinExistence type="inferred from homology"/>
<comment type="caution">
    <text evidence="8">The sequence shown here is derived from an EMBL/GenBank/DDBJ whole genome shotgun (WGS) entry which is preliminary data.</text>
</comment>
<evidence type="ECO:0000256" key="6">
    <source>
        <dbReference type="PIRNR" id="PIRNR015840"/>
    </source>
</evidence>
<dbReference type="GO" id="GO:0005794">
    <property type="term" value="C:Golgi apparatus"/>
    <property type="evidence" value="ECO:0007669"/>
    <property type="project" value="TreeGrafter"/>
</dbReference>
<keyword evidence="5 6" id="KW-0472">Membrane</keyword>
<dbReference type="Proteomes" id="UP001233999">
    <property type="component" value="Unassembled WGS sequence"/>
</dbReference>
<keyword evidence="4 7" id="KW-1133">Transmembrane helix</keyword>
<dbReference type="EMBL" id="JASPKZ010008052">
    <property type="protein sequence ID" value="KAJ9581018.1"/>
    <property type="molecule type" value="Genomic_DNA"/>
</dbReference>
<evidence type="ECO:0000313" key="9">
    <source>
        <dbReference type="Proteomes" id="UP001233999"/>
    </source>
</evidence>
<evidence type="ECO:0000256" key="1">
    <source>
        <dbReference type="ARBA" id="ARBA00004141"/>
    </source>
</evidence>
<name>A0AAD7ZJG4_DIPPU</name>
<dbReference type="Pfam" id="PF03381">
    <property type="entry name" value="CDC50"/>
    <property type="match status" value="1"/>
</dbReference>
<dbReference type="PIRSF" id="PIRSF015840">
    <property type="entry name" value="DUF284_TM_euk"/>
    <property type="match status" value="1"/>
</dbReference>
<dbReference type="PANTHER" id="PTHR10926:SF0">
    <property type="entry name" value="CDC50, ISOFORM A"/>
    <property type="match status" value="1"/>
</dbReference>
<comment type="subcellular location">
    <subcellularLocation>
        <location evidence="1">Membrane</location>
        <topology evidence="1">Multi-pass membrane protein</topology>
    </subcellularLocation>
</comment>
<comment type="similarity">
    <text evidence="2 6">Belongs to the CDC50/LEM3 family.</text>
</comment>
<evidence type="ECO:0000313" key="8">
    <source>
        <dbReference type="EMBL" id="KAJ9581018.1"/>
    </source>
</evidence>
<gene>
    <name evidence="8" type="ORF">L9F63_023805</name>
</gene>
<sequence length="346" mass="38837">MASSSETLESSIKSKRPSDSAFKQQRLPAWQPILTAGTVLPTFFVIGIAFIPVGIGLLYFSDEVKEVSIDYTHCKNSQNMTCSEVITQDKECSCVIPFELTTDFTGKVYMYYGLTNFYQNHRRYVKSRDDNQLLGHLDREPSSDCAPFEVNSQKEPVAPCGAIANSLFSDELTITYTDNKKQNISVPLLRTGIAWPSDKEIKFHNPPGSNLTAAFKGFAKPDSWKKNVWELDPEKPENNGFQNEDLIVWMRTAALPTFRKLYRRVDHSKVGFTVGLPKGNYTLYVQYSYMVTKFEGTKRMILSTTSLLGGKNPFLGIAYIVVGCVCLLLGIVFCLFTSSVAKALQR</sequence>
<evidence type="ECO:0000256" key="5">
    <source>
        <dbReference type="ARBA" id="ARBA00023136"/>
    </source>
</evidence>
<dbReference type="AlphaFoldDB" id="A0AAD7ZJG4"/>
<evidence type="ECO:0008006" key="10">
    <source>
        <dbReference type="Google" id="ProtNLM"/>
    </source>
</evidence>
<accession>A0AAD7ZJG4</accession>
<evidence type="ECO:0000256" key="3">
    <source>
        <dbReference type="ARBA" id="ARBA00022692"/>
    </source>
</evidence>
<keyword evidence="3 7" id="KW-0812">Transmembrane</keyword>
<dbReference type="GO" id="GO:0005783">
    <property type="term" value="C:endoplasmic reticulum"/>
    <property type="evidence" value="ECO:0007669"/>
    <property type="project" value="TreeGrafter"/>
</dbReference>
<reference evidence="8" key="1">
    <citation type="journal article" date="2023" name="IScience">
        <title>Live-bearing cockroach genome reveals convergent evolutionary mechanisms linked to viviparity in insects and beyond.</title>
        <authorList>
            <person name="Fouks B."/>
            <person name="Harrison M.C."/>
            <person name="Mikhailova A.A."/>
            <person name="Marchal E."/>
            <person name="English S."/>
            <person name="Carruthers M."/>
            <person name="Jennings E.C."/>
            <person name="Chiamaka E.L."/>
            <person name="Frigard R.A."/>
            <person name="Pippel M."/>
            <person name="Attardo G.M."/>
            <person name="Benoit J.B."/>
            <person name="Bornberg-Bauer E."/>
            <person name="Tobe S.S."/>
        </authorList>
    </citation>
    <scope>NUCLEOTIDE SEQUENCE</scope>
    <source>
        <strain evidence="8">Stay&amp;Tobe</strain>
    </source>
</reference>
<dbReference type="GO" id="GO:0005886">
    <property type="term" value="C:plasma membrane"/>
    <property type="evidence" value="ECO:0007669"/>
    <property type="project" value="TreeGrafter"/>
</dbReference>
<dbReference type="InterPro" id="IPR005045">
    <property type="entry name" value="CDC50/LEM3_fam"/>
</dbReference>
<evidence type="ECO:0000256" key="4">
    <source>
        <dbReference type="ARBA" id="ARBA00022989"/>
    </source>
</evidence>
<keyword evidence="9" id="KW-1185">Reference proteome</keyword>
<dbReference type="PANTHER" id="PTHR10926">
    <property type="entry name" value="CELL CYCLE CONTROL PROTEIN 50"/>
    <property type="match status" value="1"/>
</dbReference>
<evidence type="ECO:0000256" key="7">
    <source>
        <dbReference type="SAM" id="Phobius"/>
    </source>
</evidence>
<feature type="transmembrane region" description="Helical" evidence="7">
    <location>
        <begin position="33"/>
        <end position="60"/>
    </location>
</feature>